<gene>
    <name evidence="5" type="ORF">MNOR_LOCUS32047</name>
</gene>
<evidence type="ECO:0000259" key="4">
    <source>
        <dbReference type="Pfam" id="PF03723"/>
    </source>
</evidence>
<keyword evidence="1" id="KW-0479">Metal-binding</keyword>
<dbReference type="InterPro" id="IPR000896">
    <property type="entry name" value="Hemocyanin/hexamerin_mid_dom"/>
</dbReference>
<feature type="domain" description="Hemocyanin middle" evidence="3">
    <location>
        <begin position="21"/>
        <end position="252"/>
    </location>
</feature>
<dbReference type="InterPro" id="IPR005203">
    <property type="entry name" value="Hemocyanin_C"/>
</dbReference>
<reference evidence="5 6" key="1">
    <citation type="submission" date="2024-05" db="EMBL/GenBank/DDBJ databases">
        <authorList>
            <person name="Wallberg A."/>
        </authorList>
    </citation>
    <scope>NUCLEOTIDE SEQUENCE [LARGE SCALE GENOMIC DNA]</scope>
</reference>
<evidence type="ECO:0000256" key="2">
    <source>
        <dbReference type="ARBA" id="ARBA00023008"/>
    </source>
</evidence>
<keyword evidence="6" id="KW-1185">Reference proteome</keyword>
<accession>A0AAV2S3V5</accession>
<name>A0AAV2S3V5_MEGNR</name>
<dbReference type="InterPro" id="IPR013788">
    <property type="entry name" value="Hemocyanin/hexamerin"/>
</dbReference>
<keyword evidence="2" id="KW-0186">Copper</keyword>
<dbReference type="PRINTS" id="PR00187">
    <property type="entry name" value="HAEMOCYANIN"/>
</dbReference>
<dbReference type="Pfam" id="PF03723">
    <property type="entry name" value="Hemocyanin_C"/>
    <property type="match status" value="1"/>
</dbReference>
<dbReference type="AlphaFoldDB" id="A0AAV2S3V5"/>
<organism evidence="5 6">
    <name type="scientific">Meganyctiphanes norvegica</name>
    <name type="common">Northern krill</name>
    <name type="synonym">Thysanopoda norvegica</name>
    <dbReference type="NCBI Taxonomy" id="48144"/>
    <lineage>
        <taxon>Eukaryota</taxon>
        <taxon>Metazoa</taxon>
        <taxon>Ecdysozoa</taxon>
        <taxon>Arthropoda</taxon>
        <taxon>Crustacea</taxon>
        <taxon>Multicrustacea</taxon>
        <taxon>Malacostraca</taxon>
        <taxon>Eumalacostraca</taxon>
        <taxon>Eucarida</taxon>
        <taxon>Euphausiacea</taxon>
        <taxon>Euphausiidae</taxon>
        <taxon>Meganyctiphanes</taxon>
    </lineage>
</organism>
<dbReference type="Pfam" id="PF00372">
    <property type="entry name" value="Hemocyanin_M"/>
    <property type="match status" value="1"/>
</dbReference>
<dbReference type="Gene3D" id="1.10.1280.10">
    <property type="entry name" value="Di-copper center containing domain from catechol oxidase"/>
    <property type="match status" value="1"/>
</dbReference>
<dbReference type="SUPFAM" id="SSF81296">
    <property type="entry name" value="E set domains"/>
    <property type="match status" value="1"/>
</dbReference>
<comment type="caution">
    <text evidence="5">The sequence shown here is derived from an EMBL/GenBank/DDBJ whole genome shotgun (WGS) entry which is preliminary data.</text>
</comment>
<feature type="domain" description="Hemocyanin C-terminal" evidence="4">
    <location>
        <begin position="286"/>
        <end position="399"/>
    </location>
</feature>
<dbReference type="PANTHER" id="PTHR11511">
    <property type="entry name" value="LARVAL STORAGE PROTEIN/PHENOLOXIDASE"/>
    <property type="match status" value="1"/>
</dbReference>
<evidence type="ECO:0000313" key="6">
    <source>
        <dbReference type="Proteomes" id="UP001497623"/>
    </source>
</evidence>
<protein>
    <recommendedName>
        <fullName evidence="7">Tyrosinase copper-binding domain-containing protein</fullName>
    </recommendedName>
</protein>
<evidence type="ECO:0000313" key="5">
    <source>
        <dbReference type="EMBL" id="CAL4158173.1"/>
    </source>
</evidence>
<evidence type="ECO:0000256" key="1">
    <source>
        <dbReference type="ARBA" id="ARBA00022723"/>
    </source>
</evidence>
<dbReference type="SUPFAM" id="SSF48056">
    <property type="entry name" value="Di-copper centre-containing domain"/>
    <property type="match status" value="1"/>
</dbReference>
<dbReference type="Gene3D" id="2.60.40.1520">
    <property type="entry name" value="Hemocyanin, C-terminal domain"/>
    <property type="match status" value="1"/>
</dbReference>
<dbReference type="Proteomes" id="UP001497623">
    <property type="component" value="Unassembled WGS sequence"/>
</dbReference>
<evidence type="ECO:0008006" key="7">
    <source>
        <dbReference type="Google" id="ProtNLM"/>
    </source>
</evidence>
<dbReference type="InterPro" id="IPR008922">
    <property type="entry name" value="Di-copper_centre_dom_sf"/>
</dbReference>
<proteinExistence type="predicted"/>
<dbReference type="PANTHER" id="PTHR11511:SF4">
    <property type="entry name" value="PHENOLOXIDASE 2-RELATED"/>
    <property type="match status" value="1"/>
</dbReference>
<dbReference type="EMBL" id="CAXKWB010042606">
    <property type="protein sequence ID" value="CAL4158173.1"/>
    <property type="molecule type" value="Genomic_DNA"/>
</dbReference>
<feature type="non-terminal residue" evidence="5">
    <location>
        <position position="402"/>
    </location>
</feature>
<dbReference type="GO" id="GO:0046872">
    <property type="term" value="F:metal ion binding"/>
    <property type="evidence" value="ECO:0007669"/>
    <property type="project" value="UniProtKB-KW"/>
</dbReference>
<evidence type="ECO:0000259" key="3">
    <source>
        <dbReference type="Pfam" id="PF00372"/>
    </source>
</evidence>
<sequence length="402" mass="48159">MPAFSKDGSQLRRSEILSECRYQAPYTKKLSNSEWKVSYWREDRDINAFHHQWHELNAEKQRRPEYPDWNEPNYKHGELFLYFHQQFLARYDMERLSNRLPRTKSLSEWSRNYRIPENYIPDIVSGFHERCAYESIGKMERMIPNRKAIEEDIESKILKYTSHGPISLDNNKGVSTLGCVLESDFYSKCRDINETRYGVQGLHNMGHNYLDEIGCSRTKEKGKKKSGILTTTDAVARDPLFWRWHKFFNDLYEKHKATLKQYSKNKLILEQLEVSDFSIKSKDMDDHDTSNKLYTFNSWQKTLYKKYGCWYQPHMNSNPFKYIIRINNKIKEESKVNIRIYMAPLHNEASRKLRFDEQRMQWVLMDRFSHTLHRGRNLMSRSSCESTVTVDPPLSMEQIREH</sequence>
<dbReference type="InterPro" id="IPR014756">
    <property type="entry name" value="Ig_E-set"/>
</dbReference>
<dbReference type="InterPro" id="IPR037020">
    <property type="entry name" value="Hemocyanin_C_sf"/>
</dbReference>